<evidence type="ECO:0000256" key="4">
    <source>
        <dbReference type="ARBA" id="ARBA00022692"/>
    </source>
</evidence>
<dbReference type="PROSITE" id="PS50042">
    <property type="entry name" value="CNMP_BINDING_3"/>
    <property type="match status" value="1"/>
</dbReference>
<keyword evidence="9" id="KW-0739">Sodium transport</keyword>
<dbReference type="Proteomes" id="UP000295733">
    <property type="component" value="Unassembled WGS sequence"/>
</dbReference>
<feature type="transmembrane region" description="Helical" evidence="10">
    <location>
        <begin position="170"/>
        <end position="191"/>
    </location>
</feature>
<dbReference type="PANTHER" id="PTHR10110:SF86">
    <property type="entry name" value="SODIUM_HYDROGEN EXCHANGER 7"/>
    <property type="match status" value="1"/>
</dbReference>
<accession>A0A4R2NKQ4</accession>
<evidence type="ECO:0000313" key="13">
    <source>
        <dbReference type="Proteomes" id="UP000295733"/>
    </source>
</evidence>
<feature type="transmembrane region" description="Helical" evidence="10">
    <location>
        <begin position="128"/>
        <end position="149"/>
    </location>
</feature>
<evidence type="ECO:0000256" key="3">
    <source>
        <dbReference type="ARBA" id="ARBA00022475"/>
    </source>
</evidence>
<dbReference type="GO" id="GO:0005886">
    <property type="term" value="C:plasma membrane"/>
    <property type="evidence" value="ECO:0007669"/>
    <property type="project" value="UniProtKB-SubCell"/>
</dbReference>
<feature type="domain" description="Cyclic nucleotide-binding" evidence="11">
    <location>
        <begin position="708"/>
        <end position="805"/>
    </location>
</feature>
<dbReference type="GO" id="GO:0051453">
    <property type="term" value="P:regulation of intracellular pH"/>
    <property type="evidence" value="ECO:0007669"/>
    <property type="project" value="TreeGrafter"/>
</dbReference>
<dbReference type="GO" id="GO:0015386">
    <property type="term" value="F:potassium:proton antiporter activity"/>
    <property type="evidence" value="ECO:0007669"/>
    <property type="project" value="TreeGrafter"/>
</dbReference>
<evidence type="ECO:0000313" key="12">
    <source>
        <dbReference type="EMBL" id="TCP21764.1"/>
    </source>
</evidence>
<dbReference type="OrthoDB" id="9809206at2"/>
<keyword evidence="13" id="KW-1185">Reference proteome</keyword>
<dbReference type="InterPro" id="IPR006153">
    <property type="entry name" value="Cation/H_exchanger_TM"/>
</dbReference>
<dbReference type="Gene3D" id="2.60.120.10">
    <property type="entry name" value="Jelly Rolls"/>
    <property type="match status" value="1"/>
</dbReference>
<evidence type="ECO:0000256" key="9">
    <source>
        <dbReference type="ARBA" id="ARBA00023201"/>
    </source>
</evidence>
<keyword evidence="7" id="KW-0406">Ion transport</keyword>
<sequence length="838" mass="91637">MDIVVLTTVVAALFVVIALAEPLAAWARLPYSVILAILGILIAAGATLLLRSGMSGAFNPVAEAILALPIRSNVFLYVFLPTLLFQVTLGMNLRRMLDDWVPILVLAVVAVVVATLAVGYALAWVSPLPLAACLLVGAIVSTTDPSAVVSIFRSLSAPRRLSRIIEGESLLNDAAAIALFGLFMGFVMLGVPDPGLVDALARFPVLIAGGVATGWLAARVAVWLMGLFGRHELAQITISVALPYLAYIGAEQSVGASGVIAVVAAGLTLNLTGPGRLPPQAWANLREIWDLLAHWAGALIFILAALLIPRLLEEVRLNDIALVGVVIAAAIAARAVILFGLLPLLTLMRASPAVERRYRVAILWGGLRGAVTLALALAVTESFRVPLEVKRVVGILATGFTLFTLIVQGITLRPVIRALGLERLSPLDQALSRQVVAVALQTVREDVARTTETYELEHDTVRAEAKQFGERLDQAVKATEENEDIQDRDRITLGLIALAGAERDAVVARLRERTVSSRLAERLLSDADRLIEGARTGGRLGYKRAARYGLAYRRTFRGAVFLHNRLGLSRPLERLTANRFERLLSKRLILRDLGGFIDGRIRRIHGRRVAELLHDLLSRRIEAVETALEGLRLQYPGHAEELERRLIRRTALRLEEREYELMREDGLIGPELYTALMQDITARRAAAEEQPRLDLAMSGMEMVRKFPLFADLDEDRLGRLCKALKTRYVNAGEVILRKDAPPRQVFFIASGAVEVERAGQTWRLGRGEMFGQLAVLMQRPRRTEVRAIAPCMLLELDEARFRRLLKRSPILRAGVRDSAGKRGIAADGLLSNTPAQGG</sequence>
<dbReference type="SMART" id="SM00100">
    <property type="entry name" value="cNMP"/>
    <property type="match status" value="1"/>
</dbReference>
<feature type="transmembrane region" description="Helical" evidence="10">
    <location>
        <begin position="100"/>
        <end position="122"/>
    </location>
</feature>
<dbReference type="GO" id="GO:0098719">
    <property type="term" value="P:sodium ion import across plasma membrane"/>
    <property type="evidence" value="ECO:0007669"/>
    <property type="project" value="TreeGrafter"/>
</dbReference>
<evidence type="ECO:0000256" key="1">
    <source>
        <dbReference type="ARBA" id="ARBA00004651"/>
    </source>
</evidence>
<feature type="transmembrane region" description="Helical" evidence="10">
    <location>
        <begin position="30"/>
        <end position="50"/>
    </location>
</feature>
<feature type="transmembrane region" description="Helical" evidence="10">
    <location>
        <begin position="289"/>
        <end position="308"/>
    </location>
</feature>
<evidence type="ECO:0000256" key="8">
    <source>
        <dbReference type="ARBA" id="ARBA00023136"/>
    </source>
</evidence>
<evidence type="ECO:0000256" key="7">
    <source>
        <dbReference type="ARBA" id="ARBA00023065"/>
    </source>
</evidence>
<dbReference type="EMBL" id="SLXL01000009">
    <property type="protein sequence ID" value="TCP21764.1"/>
    <property type="molecule type" value="Genomic_DNA"/>
</dbReference>
<keyword evidence="5 10" id="KW-1133">Transmembrane helix</keyword>
<dbReference type="InterPro" id="IPR018422">
    <property type="entry name" value="Cation/H_exchanger_CPA1"/>
</dbReference>
<feature type="transmembrane region" description="Helical" evidence="10">
    <location>
        <begin position="320"/>
        <end position="348"/>
    </location>
</feature>
<dbReference type="AlphaFoldDB" id="A0A4R2NKQ4"/>
<gene>
    <name evidence="12" type="ORF">EV656_10916</name>
</gene>
<dbReference type="CDD" id="cd00038">
    <property type="entry name" value="CAP_ED"/>
    <property type="match status" value="1"/>
</dbReference>
<evidence type="ECO:0000259" key="11">
    <source>
        <dbReference type="PROSITE" id="PS50042"/>
    </source>
</evidence>
<dbReference type="InterPro" id="IPR018490">
    <property type="entry name" value="cNMP-bd_dom_sf"/>
</dbReference>
<keyword evidence="6" id="KW-0915">Sodium</keyword>
<name>A0A4R2NKQ4_RHOAD</name>
<organism evidence="12 13">
    <name type="scientific">Rhodovulum adriaticum</name>
    <name type="common">Rhodopseudomonas adriatica</name>
    <dbReference type="NCBI Taxonomy" id="35804"/>
    <lineage>
        <taxon>Bacteria</taxon>
        <taxon>Pseudomonadati</taxon>
        <taxon>Pseudomonadota</taxon>
        <taxon>Alphaproteobacteria</taxon>
        <taxon>Rhodobacterales</taxon>
        <taxon>Paracoccaceae</taxon>
        <taxon>Rhodovulum</taxon>
    </lineage>
</organism>
<proteinExistence type="predicted"/>
<evidence type="ECO:0000256" key="2">
    <source>
        <dbReference type="ARBA" id="ARBA00022448"/>
    </source>
</evidence>
<feature type="transmembrane region" description="Helical" evidence="10">
    <location>
        <begin position="360"/>
        <end position="380"/>
    </location>
</feature>
<dbReference type="InterPro" id="IPR000595">
    <property type="entry name" value="cNMP-bd_dom"/>
</dbReference>
<keyword evidence="2" id="KW-0813">Transport</keyword>
<dbReference type="Gene3D" id="6.10.140.1330">
    <property type="match status" value="1"/>
</dbReference>
<dbReference type="PANTHER" id="PTHR10110">
    <property type="entry name" value="SODIUM/HYDROGEN EXCHANGER"/>
    <property type="match status" value="1"/>
</dbReference>
<dbReference type="RefSeq" id="WP_132604171.1">
    <property type="nucleotide sequence ID" value="NZ_NRRP01000038.1"/>
</dbReference>
<dbReference type="GO" id="GO:0015385">
    <property type="term" value="F:sodium:proton antiporter activity"/>
    <property type="evidence" value="ECO:0007669"/>
    <property type="project" value="InterPro"/>
</dbReference>
<dbReference type="Pfam" id="PF00999">
    <property type="entry name" value="Na_H_Exchanger"/>
    <property type="match status" value="1"/>
</dbReference>
<keyword evidence="3" id="KW-1003">Cell membrane</keyword>
<feature type="transmembrane region" description="Helical" evidence="10">
    <location>
        <begin position="203"/>
        <end position="226"/>
    </location>
</feature>
<feature type="transmembrane region" description="Helical" evidence="10">
    <location>
        <begin position="256"/>
        <end position="277"/>
    </location>
</feature>
<comment type="subcellular location">
    <subcellularLocation>
        <location evidence="1">Cell membrane</location>
        <topology evidence="1">Multi-pass membrane protein</topology>
    </subcellularLocation>
</comment>
<dbReference type="InterPro" id="IPR014710">
    <property type="entry name" value="RmlC-like_jellyroll"/>
</dbReference>
<comment type="caution">
    <text evidence="12">The sequence shown here is derived from an EMBL/GenBank/DDBJ whole genome shotgun (WGS) entry which is preliminary data.</text>
</comment>
<keyword evidence="4 10" id="KW-0812">Transmembrane</keyword>
<dbReference type="Pfam" id="PF00027">
    <property type="entry name" value="cNMP_binding"/>
    <property type="match status" value="1"/>
</dbReference>
<protein>
    <submittedName>
        <fullName evidence="12">Sodium/proton antiporter (CPA1 family)</fullName>
    </submittedName>
</protein>
<feature type="transmembrane region" description="Helical" evidence="10">
    <location>
        <begin position="392"/>
        <end position="416"/>
    </location>
</feature>
<evidence type="ECO:0000256" key="6">
    <source>
        <dbReference type="ARBA" id="ARBA00023053"/>
    </source>
</evidence>
<evidence type="ECO:0000256" key="5">
    <source>
        <dbReference type="ARBA" id="ARBA00022989"/>
    </source>
</evidence>
<reference evidence="12 13" key="1">
    <citation type="submission" date="2019-03" db="EMBL/GenBank/DDBJ databases">
        <title>Genomic Encyclopedia of Type Strains, Phase IV (KMG-IV): sequencing the most valuable type-strain genomes for metagenomic binning, comparative biology and taxonomic classification.</title>
        <authorList>
            <person name="Goeker M."/>
        </authorList>
    </citation>
    <scope>NUCLEOTIDE SEQUENCE [LARGE SCALE GENOMIC DNA]</scope>
    <source>
        <strain evidence="12 13">DSM 2781</strain>
    </source>
</reference>
<keyword evidence="8 10" id="KW-0472">Membrane</keyword>
<evidence type="ECO:0000256" key="10">
    <source>
        <dbReference type="SAM" id="Phobius"/>
    </source>
</evidence>
<dbReference type="SUPFAM" id="SSF51206">
    <property type="entry name" value="cAMP-binding domain-like"/>
    <property type="match status" value="1"/>
</dbReference>